<feature type="signal peptide" evidence="1">
    <location>
        <begin position="1"/>
        <end position="23"/>
    </location>
</feature>
<feature type="chain" id="PRO_5033041419" description="Lipocalin-like domain-containing protein" evidence="1">
    <location>
        <begin position="24"/>
        <end position="165"/>
    </location>
</feature>
<dbReference type="EMBL" id="JACIEP010000006">
    <property type="protein sequence ID" value="MBB4036181.1"/>
    <property type="molecule type" value="Genomic_DNA"/>
</dbReference>
<feature type="domain" description="Lipocalin-like" evidence="2">
    <location>
        <begin position="37"/>
        <end position="162"/>
    </location>
</feature>
<dbReference type="PROSITE" id="PS51257">
    <property type="entry name" value="PROKAR_LIPOPROTEIN"/>
    <property type="match status" value="1"/>
</dbReference>
<protein>
    <recommendedName>
        <fullName evidence="2">Lipocalin-like domain-containing protein</fullName>
    </recommendedName>
</protein>
<organism evidence="3 4">
    <name type="scientific">Dysgonomonas hofstadii</name>
    <dbReference type="NCBI Taxonomy" id="637886"/>
    <lineage>
        <taxon>Bacteria</taxon>
        <taxon>Pseudomonadati</taxon>
        <taxon>Bacteroidota</taxon>
        <taxon>Bacteroidia</taxon>
        <taxon>Bacteroidales</taxon>
        <taxon>Dysgonomonadaceae</taxon>
        <taxon>Dysgonomonas</taxon>
    </lineage>
</organism>
<sequence>MNKKFIYLLALVFSLGLTFTACSDDDDDTTTDYANEIAGTYAGELSIPLGETIGTIKTDKDIALTRTADNVATLKLENLSIPLGDVDFEVGDIVVPNISITKSGSTYTLAETTTTITVPTLEGGTTNANVKVKGTVVSGAMTLTIDVDNVPVFETLTVSFAGDKE</sequence>
<dbReference type="Proteomes" id="UP000555103">
    <property type="component" value="Unassembled WGS sequence"/>
</dbReference>
<dbReference type="AlphaFoldDB" id="A0A840CM46"/>
<keyword evidence="1" id="KW-0732">Signal</keyword>
<evidence type="ECO:0000256" key="1">
    <source>
        <dbReference type="SAM" id="SignalP"/>
    </source>
</evidence>
<evidence type="ECO:0000259" key="2">
    <source>
        <dbReference type="Pfam" id="PF13944"/>
    </source>
</evidence>
<name>A0A840CM46_9BACT</name>
<proteinExistence type="predicted"/>
<reference evidence="3 4" key="1">
    <citation type="submission" date="2020-08" db="EMBL/GenBank/DDBJ databases">
        <title>Genomic Encyclopedia of Type Strains, Phase IV (KMG-IV): sequencing the most valuable type-strain genomes for metagenomic binning, comparative biology and taxonomic classification.</title>
        <authorList>
            <person name="Goeker M."/>
        </authorList>
    </citation>
    <scope>NUCLEOTIDE SEQUENCE [LARGE SCALE GENOMIC DNA]</scope>
    <source>
        <strain evidence="3 4">DSM 104969</strain>
    </source>
</reference>
<comment type="caution">
    <text evidence="3">The sequence shown here is derived from an EMBL/GenBank/DDBJ whole genome shotgun (WGS) entry which is preliminary data.</text>
</comment>
<accession>A0A840CM46</accession>
<evidence type="ECO:0000313" key="3">
    <source>
        <dbReference type="EMBL" id="MBB4036181.1"/>
    </source>
</evidence>
<keyword evidence="4" id="KW-1185">Reference proteome</keyword>
<evidence type="ECO:0000313" key="4">
    <source>
        <dbReference type="Proteomes" id="UP000555103"/>
    </source>
</evidence>
<dbReference type="Gene3D" id="2.40.128.350">
    <property type="match status" value="1"/>
</dbReference>
<gene>
    <name evidence="3" type="ORF">GGR21_002082</name>
</gene>
<dbReference type="InterPro" id="IPR024311">
    <property type="entry name" value="Lipocalin-like"/>
</dbReference>
<dbReference type="Pfam" id="PF13944">
    <property type="entry name" value="Calycin_like"/>
    <property type="match status" value="1"/>
</dbReference>